<dbReference type="SUPFAM" id="SSF52172">
    <property type="entry name" value="CheY-like"/>
    <property type="match status" value="1"/>
</dbReference>
<name>A0A0S2K7L8_9GAMM</name>
<dbReference type="AlphaFoldDB" id="A0A0S2K7L8"/>
<dbReference type="PANTHER" id="PTHR44591">
    <property type="entry name" value="STRESS RESPONSE REGULATOR PROTEIN 1"/>
    <property type="match status" value="1"/>
</dbReference>
<keyword evidence="1 2" id="KW-0597">Phosphoprotein</keyword>
<dbReference type="STRING" id="161398.PP2015_3804"/>
<feature type="modified residue" description="4-aspartylphosphate" evidence="2">
    <location>
        <position position="54"/>
    </location>
</feature>
<accession>A0A0S2K7L8</accession>
<proteinExistence type="predicted"/>
<dbReference type="PANTHER" id="PTHR44591:SF3">
    <property type="entry name" value="RESPONSE REGULATORY DOMAIN-CONTAINING PROTEIN"/>
    <property type="match status" value="1"/>
</dbReference>
<dbReference type="KEGG" id="pphe:PP2015_3804"/>
<reference evidence="4 5" key="1">
    <citation type="submission" date="2015-11" db="EMBL/GenBank/DDBJ databases">
        <authorList>
            <person name="Zhang Y."/>
            <person name="Guo Z."/>
        </authorList>
    </citation>
    <scope>NUCLEOTIDE SEQUENCE [LARGE SCALE GENOMIC DNA]</scope>
    <source>
        <strain evidence="4 5">KCTC 12086</strain>
    </source>
</reference>
<dbReference type="RefSeq" id="WP_058032145.1">
    <property type="nucleotide sequence ID" value="NZ_CP013188.1"/>
</dbReference>
<dbReference type="GO" id="GO:0000160">
    <property type="term" value="P:phosphorelay signal transduction system"/>
    <property type="evidence" value="ECO:0007669"/>
    <property type="project" value="InterPro"/>
</dbReference>
<sequence length="298" mass="33950">MKVLVVDDSLATREIIKRTLQQFEYRKLFVRCAQNVSEAMKLLESWQPDIVLTDWYMPEQTGLELLAAIRSNDTELPVGVISTIDEKEKILEAQSAGCNFFLSKPFTDKQLTTQLQPIVEALEQQEFLTEQAVPLKEGLPLPKTEQLERLMKKNISEDLILRPIKAQQFDESKLPSVMAVYAERSTQKIRVIMVLDIYAVCVLASSCQIIDKAEALKAIHHNEVHPDIMKACKEALDKTAYAFLDNQSRMSLYVRSCKFVSQTHPKIEQIYNYPLNSRIDLSCEREGMAQGKVLIVGV</sequence>
<organism evidence="4 5">
    <name type="scientific">Pseudoalteromonas phenolica</name>
    <dbReference type="NCBI Taxonomy" id="161398"/>
    <lineage>
        <taxon>Bacteria</taxon>
        <taxon>Pseudomonadati</taxon>
        <taxon>Pseudomonadota</taxon>
        <taxon>Gammaproteobacteria</taxon>
        <taxon>Alteromonadales</taxon>
        <taxon>Pseudoalteromonadaceae</taxon>
        <taxon>Pseudoalteromonas</taxon>
    </lineage>
</organism>
<dbReference type="InterPro" id="IPR011006">
    <property type="entry name" value="CheY-like_superfamily"/>
</dbReference>
<dbReference type="OrthoDB" id="9814270at2"/>
<keyword evidence="5" id="KW-1185">Reference proteome</keyword>
<dbReference type="PATRIC" id="fig|161398.10.peg.3888"/>
<evidence type="ECO:0000256" key="2">
    <source>
        <dbReference type="PROSITE-ProRule" id="PRU00169"/>
    </source>
</evidence>
<dbReference type="Proteomes" id="UP000061457">
    <property type="component" value="Chromosome II"/>
</dbReference>
<feature type="domain" description="Response regulatory" evidence="3">
    <location>
        <begin position="2"/>
        <end position="119"/>
    </location>
</feature>
<evidence type="ECO:0000259" key="3">
    <source>
        <dbReference type="PROSITE" id="PS50110"/>
    </source>
</evidence>
<dbReference type="EMBL" id="CP013188">
    <property type="protein sequence ID" value="ALO44273.1"/>
    <property type="molecule type" value="Genomic_DNA"/>
</dbReference>
<evidence type="ECO:0000313" key="5">
    <source>
        <dbReference type="Proteomes" id="UP000061457"/>
    </source>
</evidence>
<dbReference type="InterPro" id="IPR001789">
    <property type="entry name" value="Sig_transdc_resp-reg_receiver"/>
</dbReference>
<dbReference type="Pfam" id="PF00072">
    <property type="entry name" value="Response_reg"/>
    <property type="match status" value="1"/>
</dbReference>
<evidence type="ECO:0000256" key="1">
    <source>
        <dbReference type="ARBA" id="ARBA00022553"/>
    </source>
</evidence>
<dbReference type="InterPro" id="IPR050595">
    <property type="entry name" value="Bact_response_regulator"/>
</dbReference>
<evidence type="ECO:0000313" key="4">
    <source>
        <dbReference type="EMBL" id="ALO44273.1"/>
    </source>
</evidence>
<protein>
    <submittedName>
        <fullName evidence="4">CheY-like receiver</fullName>
    </submittedName>
</protein>
<dbReference type="Gene3D" id="3.40.50.2300">
    <property type="match status" value="1"/>
</dbReference>
<dbReference type="PROSITE" id="PS50110">
    <property type="entry name" value="RESPONSE_REGULATORY"/>
    <property type="match status" value="1"/>
</dbReference>
<gene>
    <name evidence="4" type="ORF">PP2015_3804</name>
</gene>
<dbReference type="SMART" id="SM00448">
    <property type="entry name" value="REC"/>
    <property type="match status" value="1"/>
</dbReference>